<keyword evidence="5" id="KW-0472">Membrane</keyword>
<dbReference type="PROSITE" id="PS00452">
    <property type="entry name" value="GUANYLATE_CYCLASE_1"/>
    <property type="match status" value="1"/>
</dbReference>
<evidence type="ECO:0000256" key="3">
    <source>
        <dbReference type="ARBA" id="ARBA00022741"/>
    </source>
</evidence>
<feature type="compositionally biased region" description="Polar residues" evidence="8">
    <location>
        <begin position="481"/>
        <end position="491"/>
    </location>
</feature>
<feature type="domain" description="Guanylate cyclase" evidence="9">
    <location>
        <begin position="772"/>
        <end position="906"/>
    </location>
</feature>
<evidence type="ECO:0000313" key="11">
    <source>
        <dbReference type="Proteomes" id="UP000075714"/>
    </source>
</evidence>
<evidence type="ECO:0000256" key="4">
    <source>
        <dbReference type="ARBA" id="ARBA00022989"/>
    </source>
</evidence>
<evidence type="ECO:0000313" key="10">
    <source>
        <dbReference type="EMBL" id="KXZ55659.1"/>
    </source>
</evidence>
<dbReference type="GO" id="GO:0004016">
    <property type="term" value="F:adenylate cyclase activity"/>
    <property type="evidence" value="ECO:0007669"/>
    <property type="project" value="TreeGrafter"/>
</dbReference>
<organism evidence="10 11">
    <name type="scientific">Gonium pectorale</name>
    <name type="common">Green alga</name>
    <dbReference type="NCBI Taxonomy" id="33097"/>
    <lineage>
        <taxon>Eukaryota</taxon>
        <taxon>Viridiplantae</taxon>
        <taxon>Chlorophyta</taxon>
        <taxon>core chlorophytes</taxon>
        <taxon>Chlorophyceae</taxon>
        <taxon>CS clade</taxon>
        <taxon>Chlamydomonadales</taxon>
        <taxon>Volvocaceae</taxon>
        <taxon>Gonium</taxon>
    </lineage>
</organism>
<feature type="region of interest" description="Disordered" evidence="8">
    <location>
        <begin position="906"/>
        <end position="934"/>
    </location>
</feature>
<proteinExistence type="inferred from homology"/>
<evidence type="ECO:0000256" key="6">
    <source>
        <dbReference type="ARBA" id="ARBA00023239"/>
    </source>
</evidence>
<dbReference type="PANTHER" id="PTHR11920">
    <property type="entry name" value="GUANYLYL CYCLASE"/>
    <property type="match status" value="1"/>
</dbReference>
<dbReference type="Proteomes" id="UP000075714">
    <property type="component" value="Unassembled WGS sequence"/>
</dbReference>
<evidence type="ECO:0000256" key="1">
    <source>
        <dbReference type="ARBA" id="ARBA00004370"/>
    </source>
</evidence>
<feature type="region of interest" description="Disordered" evidence="8">
    <location>
        <begin position="236"/>
        <end position="281"/>
    </location>
</feature>
<accession>A0A150H0L0</accession>
<evidence type="ECO:0000256" key="8">
    <source>
        <dbReference type="SAM" id="MobiDB-lite"/>
    </source>
</evidence>
<dbReference type="GO" id="GO:0035556">
    <property type="term" value="P:intracellular signal transduction"/>
    <property type="evidence" value="ECO:0007669"/>
    <property type="project" value="InterPro"/>
</dbReference>
<feature type="region of interest" description="Disordered" evidence="8">
    <location>
        <begin position="29"/>
        <end position="98"/>
    </location>
</feature>
<dbReference type="AlphaFoldDB" id="A0A150H0L0"/>
<dbReference type="InterPro" id="IPR050401">
    <property type="entry name" value="Cyclic_nucleotide_synthase"/>
</dbReference>
<dbReference type="SUPFAM" id="SSF55073">
    <property type="entry name" value="Nucleotide cyclase"/>
    <property type="match status" value="2"/>
</dbReference>
<feature type="compositionally biased region" description="Low complexity" evidence="8">
    <location>
        <begin position="236"/>
        <end position="249"/>
    </location>
</feature>
<dbReference type="InterPro" id="IPR029787">
    <property type="entry name" value="Nucleotide_cyclase"/>
</dbReference>
<protein>
    <recommendedName>
        <fullName evidence="9">Guanylate cyclase domain-containing protein</fullName>
    </recommendedName>
</protein>
<feature type="compositionally biased region" description="Polar residues" evidence="8">
    <location>
        <begin position="29"/>
        <end position="41"/>
    </location>
</feature>
<dbReference type="GO" id="GO:0004383">
    <property type="term" value="F:guanylate cyclase activity"/>
    <property type="evidence" value="ECO:0007669"/>
    <property type="project" value="TreeGrafter"/>
</dbReference>
<dbReference type="Pfam" id="PF00211">
    <property type="entry name" value="Guanylate_cyc"/>
    <property type="match status" value="2"/>
</dbReference>
<dbReference type="GO" id="GO:0000166">
    <property type="term" value="F:nucleotide binding"/>
    <property type="evidence" value="ECO:0007669"/>
    <property type="project" value="UniProtKB-KW"/>
</dbReference>
<comment type="similarity">
    <text evidence="7">Belongs to the adenylyl cyclase class-4/guanylyl cyclase family.</text>
</comment>
<keyword evidence="2" id="KW-0812">Transmembrane</keyword>
<dbReference type="PANTHER" id="PTHR11920:SF335">
    <property type="entry name" value="GUANYLATE CYCLASE"/>
    <property type="match status" value="1"/>
</dbReference>
<comment type="subcellular location">
    <subcellularLocation>
        <location evidence="1">Membrane</location>
    </subcellularLocation>
</comment>
<dbReference type="SMART" id="SM00044">
    <property type="entry name" value="CYCc"/>
    <property type="match status" value="1"/>
</dbReference>
<dbReference type="GO" id="GO:0001653">
    <property type="term" value="F:peptide receptor activity"/>
    <property type="evidence" value="ECO:0007669"/>
    <property type="project" value="TreeGrafter"/>
</dbReference>
<keyword evidence="11" id="KW-1185">Reference proteome</keyword>
<keyword evidence="3" id="KW-0547">Nucleotide-binding</keyword>
<feature type="region of interest" description="Disordered" evidence="8">
    <location>
        <begin position="409"/>
        <end position="526"/>
    </location>
</feature>
<dbReference type="PROSITE" id="PS50125">
    <property type="entry name" value="GUANYLATE_CYCLASE_2"/>
    <property type="match status" value="2"/>
</dbReference>
<evidence type="ECO:0000256" key="5">
    <source>
        <dbReference type="ARBA" id="ARBA00023136"/>
    </source>
</evidence>
<dbReference type="CDD" id="cd07302">
    <property type="entry name" value="CHD"/>
    <property type="match status" value="1"/>
</dbReference>
<feature type="region of interest" description="Disordered" evidence="8">
    <location>
        <begin position="334"/>
        <end position="389"/>
    </location>
</feature>
<evidence type="ECO:0000256" key="2">
    <source>
        <dbReference type="ARBA" id="ARBA00022692"/>
    </source>
</evidence>
<evidence type="ECO:0000259" key="9">
    <source>
        <dbReference type="PROSITE" id="PS50125"/>
    </source>
</evidence>
<feature type="domain" description="Guanylate cyclase" evidence="9">
    <location>
        <begin position="684"/>
        <end position="770"/>
    </location>
</feature>
<dbReference type="Gene3D" id="3.30.70.1230">
    <property type="entry name" value="Nucleotide cyclase"/>
    <property type="match status" value="2"/>
</dbReference>
<dbReference type="EMBL" id="LSYV01000003">
    <property type="protein sequence ID" value="KXZ55659.1"/>
    <property type="molecule type" value="Genomic_DNA"/>
</dbReference>
<dbReference type="FunFam" id="3.30.70.1230:FF:000057">
    <property type="entry name" value="Guanylate cyclase"/>
    <property type="match status" value="1"/>
</dbReference>
<feature type="compositionally biased region" description="Low complexity" evidence="8">
    <location>
        <begin position="414"/>
        <end position="431"/>
    </location>
</feature>
<keyword evidence="4" id="KW-1133">Transmembrane helix</keyword>
<dbReference type="GO" id="GO:0007168">
    <property type="term" value="P:receptor guanylyl cyclase signaling pathway"/>
    <property type="evidence" value="ECO:0007669"/>
    <property type="project" value="TreeGrafter"/>
</dbReference>
<name>A0A150H0L0_GONPE</name>
<gene>
    <name evidence="10" type="ORF">GPECTOR_2g1209</name>
</gene>
<keyword evidence="6 7" id="KW-0456">Lyase</keyword>
<dbReference type="InterPro" id="IPR018297">
    <property type="entry name" value="A/G_cyclase_CS"/>
</dbReference>
<dbReference type="InterPro" id="IPR001054">
    <property type="entry name" value="A/G_cyclase"/>
</dbReference>
<feature type="compositionally biased region" description="Polar residues" evidence="8">
    <location>
        <begin position="250"/>
        <end position="266"/>
    </location>
</feature>
<sequence length="953" mass="98892">MVDIHGPFTTAAAAEAAVAGSRPLLNTDVNGSGLSTDSSAGRQACAGATATSPQQPPLLCTSSGSGRSRSFDHQRSTNSPRAARDVPDAALSSSGQQRGLLRTPTVSVYLSEEEGDQLTAAAGPSVATVHAAAHTHRLEGAHSNASSSAQLHLSQQLLDALTTSAWGLRMNGRHNPPRRVSTLTALEGSAGSSGPRQLPVQRSGRDANHQLLQPPLQHAQSTGGGQHASRVLLGAGSSRMSGYSSGRWSATSDNTESVSQNENVGPTSDMGAGGGTPAGRSGVGARLLGLASKASVRSGRVLEPRSRQGMSPAVALPLGDAARELGSMALMQRSGRRSMFDRASRTSEDEVHDGSGATSVPDAQSSGYSSGVGSGLAMQPAMPGGAAQTHSTSRFFQAFKNDADGLGTIRSAVSSRSGGRSHSHSGSGSRGDQQLWEGLFCGDGPHELPVPSVKGRQSLVLKPESGNRGHRWSAGSGAVAGQSTPTLSPRTSVLGAGSVGSRATPQLTRKRPSNHRSGSVSGAAGVPEGVSVDAVASLAGDLDGSALTLAALPVERQSGTADAMVMEVERWHEVLVSGLRHPDTGEQLVLVTQHDVSARVWAEQQLARVMEAEHALLEAIFPAHVLEHVAIMAAVAGDVMQPEGGEPDGAVAPPKCLSPMVSSPPPPITGDTFLHLATSHSALTVLFCDIQGFTSMCGVVKPATVMAFLNDLYTRLDAMLDAFGVYKVETIGDCYVAAGGLMKVDEETGAVTVRSDDVDPQHAHRTVQFAKGFTSMCGVVKPATVMAFLNDLYTRLDAMLDAFGVYKVETIGDCYVAAGGLMKVDEETGAVTVRSDDVDPQHAHRTVQFAKAILRAASSVRLPTSGEPVRLRVGIHSGPAMSGVVGTRMPRFCLFGDTINTASRMESTGQPGAVHVSQSTRDLTPREDWVPTGGVEAKGKGLLQTYLLRPSVR</sequence>
<feature type="compositionally biased region" description="Basic and acidic residues" evidence="8">
    <location>
        <begin position="338"/>
        <end position="353"/>
    </location>
</feature>
<feature type="compositionally biased region" description="Polar residues" evidence="8">
    <location>
        <begin position="906"/>
        <end position="922"/>
    </location>
</feature>
<dbReference type="OrthoDB" id="532905at2759"/>
<evidence type="ECO:0000256" key="7">
    <source>
        <dbReference type="RuleBase" id="RU000405"/>
    </source>
</evidence>
<comment type="caution">
    <text evidence="10">The sequence shown here is derived from an EMBL/GenBank/DDBJ whole genome shotgun (WGS) entry which is preliminary data.</text>
</comment>
<reference evidence="11" key="1">
    <citation type="journal article" date="2016" name="Nat. Commun.">
        <title>The Gonium pectorale genome demonstrates co-option of cell cycle regulation during the evolution of multicellularity.</title>
        <authorList>
            <person name="Hanschen E.R."/>
            <person name="Marriage T.N."/>
            <person name="Ferris P.J."/>
            <person name="Hamaji T."/>
            <person name="Toyoda A."/>
            <person name="Fujiyama A."/>
            <person name="Neme R."/>
            <person name="Noguchi H."/>
            <person name="Minakuchi Y."/>
            <person name="Suzuki M."/>
            <person name="Kawai-Toyooka H."/>
            <person name="Smith D.R."/>
            <person name="Sparks H."/>
            <person name="Anderson J."/>
            <person name="Bakaric R."/>
            <person name="Luria V."/>
            <person name="Karger A."/>
            <person name="Kirschner M.W."/>
            <person name="Durand P.M."/>
            <person name="Michod R.E."/>
            <person name="Nozaki H."/>
            <person name="Olson B.J."/>
        </authorList>
    </citation>
    <scope>NUCLEOTIDE SEQUENCE [LARGE SCALE GENOMIC DNA]</scope>
    <source>
        <strain evidence="11">NIES-2863</strain>
    </source>
</reference>
<dbReference type="GO" id="GO:0005886">
    <property type="term" value="C:plasma membrane"/>
    <property type="evidence" value="ECO:0007669"/>
    <property type="project" value="TreeGrafter"/>
</dbReference>